<dbReference type="InterPro" id="IPR011991">
    <property type="entry name" value="ArsR-like_HTH"/>
</dbReference>
<dbReference type="InterPro" id="IPR036390">
    <property type="entry name" value="WH_DNA-bd_sf"/>
</dbReference>
<dbReference type="SUPFAM" id="SSF46785">
    <property type="entry name" value="Winged helix' DNA-binding domain"/>
    <property type="match status" value="1"/>
</dbReference>
<keyword evidence="1" id="KW-0805">Transcription regulation</keyword>
<dbReference type="Pfam" id="PF01022">
    <property type="entry name" value="HTH_5"/>
    <property type="match status" value="1"/>
</dbReference>
<evidence type="ECO:0000313" key="5">
    <source>
        <dbReference type="EMBL" id="VTZ89810.1"/>
    </source>
</evidence>
<dbReference type="CDD" id="cd00090">
    <property type="entry name" value="HTH_ARSR"/>
    <property type="match status" value="1"/>
</dbReference>
<dbReference type="PANTHER" id="PTHR33154:SF38">
    <property type="entry name" value="HTH ARSR-TYPE DOMAIN-CONTAINING PROTEIN"/>
    <property type="match status" value="1"/>
</dbReference>
<reference evidence="5 6" key="1">
    <citation type="submission" date="2019-06" db="EMBL/GenBank/DDBJ databases">
        <authorList>
            <person name="Rodrigo-Torres L."/>
            <person name="Arahal R. D."/>
            <person name="Lucena T."/>
        </authorList>
    </citation>
    <scope>NUCLEOTIDE SEQUENCE [LARGE SCALE GENOMIC DNA]</scope>
    <source>
        <strain evidence="5 6">INIA P508</strain>
    </source>
</reference>
<sequence>METTISNDWLPVYKALASPVRLQIIQLLAKKAQSISALAAQLGISETITAKHLNQLDKTGIISFSRQGHFKIAKLNVDQINIKFPNTIYPSYNAYTVKIPVGHYTNFSVAPSCGLAGRDGYIGRVDHPSYFMDPQRIFAGMIWWNNGFVEYQFPNHLNSHDQLRMIDITAELGSEFPFSNNNWPSDITVSLNGVPLGYWTSPGDFSDVHGKYTPAWVPRNVNQYGLQKVFRITDHGSYLDGEPWSEVSLNDLPYQNDRFTLRFEIQNFATHKGGCTIFGKGFGNYNQDIEVKVYSVD</sequence>
<dbReference type="SMART" id="SM00418">
    <property type="entry name" value="HTH_ARSR"/>
    <property type="match status" value="1"/>
</dbReference>
<evidence type="ECO:0000256" key="3">
    <source>
        <dbReference type="ARBA" id="ARBA00023163"/>
    </source>
</evidence>
<dbReference type="GO" id="GO:0003700">
    <property type="term" value="F:DNA-binding transcription factor activity"/>
    <property type="evidence" value="ECO:0007669"/>
    <property type="project" value="InterPro"/>
</dbReference>
<organism evidence="5 6">
    <name type="scientific">Limosilactobacillus mucosae</name>
    <name type="common">Lactobacillus mucosae</name>
    <dbReference type="NCBI Taxonomy" id="97478"/>
    <lineage>
        <taxon>Bacteria</taxon>
        <taxon>Bacillati</taxon>
        <taxon>Bacillota</taxon>
        <taxon>Bacilli</taxon>
        <taxon>Lactobacillales</taxon>
        <taxon>Lactobacillaceae</taxon>
        <taxon>Limosilactobacillus</taxon>
    </lineage>
</organism>
<dbReference type="PRINTS" id="PR00778">
    <property type="entry name" value="HTHARSR"/>
</dbReference>
<dbReference type="PANTHER" id="PTHR33154">
    <property type="entry name" value="TRANSCRIPTIONAL REGULATOR, ARSR FAMILY"/>
    <property type="match status" value="1"/>
</dbReference>
<keyword evidence="2" id="KW-0238">DNA-binding</keyword>
<dbReference type="Proteomes" id="UP000365705">
    <property type="component" value="Unassembled WGS sequence"/>
</dbReference>
<accession>A0A508YJB2</accession>
<evidence type="ECO:0000256" key="2">
    <source>
        <dbReference type="ARBA" id="ARBA00023125"/>
    </source>
</evidence>
<dbReference type="InterPro" id="IPR001845">
    <property type="entry name" value="HTH_ArsR_DNA-bd_dom"/>
</dbReference>
<feature type="domain" description="HTH arsR-type" evidence="4">
    <location>
        <begin position="1"/>
        <end position="95"/>
    </location>
</feature>
<gene>
    <name evidence="5" type="ORF">LMUP508_00934</name>
</gene>
<dbReference type="PROSITE" id="PS50987">
    <property type="entry name" value="HTH_ARSR_2"/>
    <property type="match status" value="1"/>
</dbReference>
<dbReference type="Gene3D" id="1.10.10.10">
    <property type="entry name" value="Winged helix-like DNA-binding domain superfamily/Winged helix DNA-binding domain"/>
    <property type="match status" value="1"/>
</dbReference>
<dbReference type="RefSeq" id="WP_143112940.1">
    <property type="nucleotide sequence ID" value="NZ_CABFNH010000011.1"/>
</dbReference>
<dbReference type="AlphaFoldDB" id="A0A508YJB2"/>
<proteinExistence type="predicted"/>
<dbReference type="EMBL" id="CABFNH010000011">
    <property type="protein sequence ID" value="VTZ89810.1"/>
    <property type="molecule type" value="Genomic_DNA"/>
</dbReference>
<evidence type="ECO:0000256" key="1">
    <source>
        <dbReference type="ARBA" id="ARBA00023015"/>
    </source>
</evidence>
<dbReference type="InterPro" id="IPR036388">
    <property type="entry name" value="WH-like_DNA-bd_sf"/>
</dbReference>
<dbReference type="InterPro" id="IPR051081">
    <property type="entry name" value="HTH_MetalResp_TranReg"/>
</dbReference>
<name>A0A508YJB2_LIMMU</name>
<evidence type="ECO:0000259" key="4">
    <source>
        <dbReference type="PROSITE" id="PS50987"/>
    </source>
</evidence>
<protein>
    <recommendedName>
        <fullName evidence="4">HTH arsR-type domain-containing protein</fullName>
    </recommendedName>
</protein>
<dbReference type="GO" id="GO:0003677">
    <property type="term" value="F:DNA binding"/>
    <property type="evidence" value="ECO:0007669"/>
    <property type="project" value="UniProtKB-KW"/>
</dbReference>
<evidence type="ECO:0000313" key="6">
    <source>
        <dbReference type="Proteomes" id="UP000365705"/>
    </source>
</evidence>
<keyword evidence="3" id="KW-0804">Transcription</keyword>